<dbReference type="AlphaFoldDB" id="U5E6A7"/>
<feature type="transmembrane region" description="Helical" evidence="1">
    <location>
        <begin position="55"/>
        <end position="76"/>
    </location>
</feature>
<organism evidence="2 3">
    <name type="scientific">Nocardia asteroides NBRC 15531</name>
    <dbReference type="NCBI Taxonomy" id="1110697"/>
    <lineage>
        <taxon>Bacteria</taxon>
        <taxon>Bacillati</taxon>
        <taxon>Actinomycetota</taxon>
        <taxon>Actinomycetes</taxon>
        <taxon>Mycobacteriales</taxon>
        <taxon>Nocardiaceae</taxon>
        <taxon>Nocardia</taxon>
    </lineage>
</organism>
<proteinExistence type="predicted"/>
<reference evidence="2 3" key="1">
    <citation type="journal article" date="2014" name="BMC Genomics">
        <title>Genome based analysis of type-I polyketide synthase and nonribosomal peptide synthetase gene clusters in seven strains of five representative Nocardia species.</title>
        <authorList>
            <person name="Komaki H."/>
            <person name="Ichikawa N."/>
            <person name="Hosoyama A."/>
            <person name="Takahashi-Nakaguchi A."/>
            <person name="Matsuzawa T."/>
            <person name="Suzuki K."/>
            <person name="Fujita N."/>
            <person name="Gonoi T."/>
        </authorList>
    </citation>
    <scope>NUCLEOTIDE SEQUENCE [LARGE SCALE GENOMIC DNA]</scope>
    <source>
        <strain evidence="2 3">NBRC 15531</strain>
    </source>
</reference>
<keyword evidence="1" id="KW-1133">Transmembrane helix</keyword>
<evidence type="ECO:0000313" key="3">
    <source>
        <dbReference type="Proteomes" id="UP000017048"/>
    </source>
</evidence>
<keyword evidence="1" id="KW-0812">Transmembrane</keyword>
<protein>
    <submittedName>
        <fullName evidence="2">Uncharacterized protein</fullName>
    </submittedName>
</protein>
<evidence type="ECO:0000256" key="1">
    <source>
        <dbReference type="SAM" id="Phobius"/>
    </source>
</evidence>
<gene>
    <name evidence="2" type="ORF">NCAST_05_02900</name>
</gene>
<evidence type="ECO:0000313" key="2">
    <source>
        <dbReference type="EMBL" id="GAD81853.1"/>
    </source>
</evidence>
<dbReference type="eggNOG" id="ENOG502ZNGJ">
    <property type="taxonomic scope" value="Bacteria"/>
</dbReference>
<keyword evidence="3" id="KW-1185">Reference proteome</keyword>
<name>U5E6A7_NOCAS</name>
<keyword evidence="1" id="KW-0472">Membrane</keyword>
<comment type="caution">
    <text evidence="2">The sequence shown here is derived from an EMBL/GenBank/DDBJ whole genome shotgun (WGS) entry which is preliminary data.</text>
</comment>
<feature type="transmembrane region" description="Helical" evidence="1">
    <location>
        <begin position="20"/>
        <end position="43"/>
    </location>
</feature>
<dbReference type="EMBL" id="BAFO02000005">
    <property type="protein sequence ID" value="GAD81853.1"/>
    <property type="molecule type" value="Genomic_DNA"/>
</dbReference>
<accession>U5E6A7</accession>
<sequence length="225" mass="24558">MPQPYSGYTQTMSFPVTFGLAQFGLLATIALAVALLVSAVLAARRRRGPKAVLGRGIPALALILVATVLLWIATLLQTYLGLSGEITAAHVVAKSVPGHSDQLDLDVTIYDEDGKEDTRTTHRVEGNLWAMQANIVELHPWVNALGFHSGYKLTRLYGQRLDGKPTTQTHIFLNGSDRDFFEDMNSGTWYTSPFVKSVYGNAVIATPGEYDVLISHDAIKVRATN</sequence>
<dbReference type="Proteomes" id="UP000017048">
    <property type="component" value="Unassembled WGS sequence"/>
</dbReference>